<accession>A0A443RWC6</accession>
<dbReference type="Pfam" id="PF01633">
    <property type="entry name" value="Choline_kinase"/>
    <property type="match status" value="1"/>
</dbReference>
<dbReference type="InterPro" id="IPR011009">
    <property type="entry name" value="Kinase-like_dom_sf"/>
</dbReference>
<proteinExistence type="predicted"/>
<name>A0A443RWC6_9ACAR</name>
<dbReference type="Proteomes" id="UP000288716">
    <property type="component" value="Unassembled WGS sequence"/>
</dbReference>
<gene>
    <name evidence="1" type="ORF">B4U80_14423</name>
</gene>
<protein>
    <submittedName>
        <fullName evidence="1">Uncharacterized protein</fullName>
    </submittedName>
</protein>
<feature type="non-terminal residue" evidence="1">
    <location>
        <position position="1"/>
    </location>
</feature>
<dbReference type="Gene3D" id="3.90.1200.10">
    <property type="match status" value="1"/>
</dbReference>
<dbReference type="VEuPathDB" id="VectorBase:LDEU012575"/>
<evidence type="ECO:0000313" key="2">
    <source>
        <dbReference type="Proteomes" id="UP000288716"/>
    </source>
</evidence>
<sequence length="188" mass="22000">TGSLLEGTLTPPHSWVVWSRDRLGHLVLVLCCWDTNTPWSFSEGFRSGVYHLHLFNILLKKKYTSLDDRILIIDYEMIRYYYRGYDLACFIAAKNLEYLMSEDNRLSVEQAPIDSKMRDLLLVEYLNEYKKLSVEYDENYDNFEHLSMEVDVFGLVFDVSFISWVKAATIAQTTSYGLPLVRTFLTSF</sequence>
<comment type="caution">
    <text evidence="1">The sequence shown here is derived from an EMBL/GenBank/DDBJ whole genome shotgun (WGS) entry which is preliminary data.</text>
</comment>
<organism evidence="1 2">
    <name type="scientific">Leptotrombidium deliense</name>
    <dbReference type="NCBI Taxonomy" id="299467"/>
    <lineage>
        <taxon>Eukaryota</taxon>
        <taxon>Metazoa</taxon>
        <taxon>Ecdysozoa</taxon>
        <taxon>Arthropoda</taxon>
        <taxon>Chelicerata</taxon>
        <taxon>Arachnida</taxon>
        <taxon>Acari</taxon>
        <taxon>Acariformes</taxon>
        <taxon>Trombidiformes</taxon>
        <taxon>Prostigmata</taxon>
        <taxon>Anystina</taxon>
        <taxon>Parasitengona</taxon>
        <taxon>Trombiculoidea</taxon>
        <taxon>Trombiculidae</taxon>
        <taxon>Leptotrombidium</taxon>
    </lineage>
</organism>
<reference evidence="1 2" key="1">
    <citation type="journal article" date="2018" name="Gigascience">
        <title>Genomes of trombidid mites reveal novel predicted allergens and laterally-transferred genes associated with secondary metabolism.</title>
        <authorList>
            <person name="Dong X."/>
            <person name="Chaisiri K."/>
            <person name="Xia D."/>
            <person name="Armstrong S.D."/>
            <person name="Fang Y."/>
            <person name="Donnelly M.J."/>
            <person name="Kadowaki T."/>
            <person name="McGarry J.W."/>
            <person name="Darby A.C."/>
            <person name="Makepeace B.L."/>
        </authorList>
    </citation>
    <scope>NUCLEOTIDE SEQUENCE [LARGE SCALE GENOMIC DNA]</scope>
    <source>
        <strain evidence="1">UoL-UT</strain>
    </source>
</reference>
<evidence type="ECO:0000313" key="1">
    <source>
        <dbReference type="EMBL" id="RWS19465.1"/>
    </source>
</evidence>
<dbReference type="SUPFAM" id="SSF56112">
    <property type="entry name" value="Protein kinase-like (PK-like)"/>
    <property type="match status" value="1"/>
</dbReference>
<dbReference type="EMBL" id="NCKV01025826">
    <property type="protein sequence ID" value="RWS19465.1"/>
    <property type="molecule type" value="Genomic_DNA"/>
</dbReference>
<keyword evidence="2" id="KW-1185">Reference proteome</keyword>
<dbReference type="AlphaFoldDB" id="A0A443RWC6"/>